<sequence>MQVVSHLAADAFAQTQAVTVGAQRRQGQVLVAGRGTWEQRLAPLDVVGKAAGGQHHGLACIYTDRPARGFNQRTADPALLLEQLAGWCRLPEQHAEVFSRLGQPRDQGYAIDQLQGPAVGCQVKQVTAETLAHVQ</sequence>
<organism evidence="1">
    <name type="scientific">Pseudomonas fluorescens</name>
    <dbReference type="NCBI Taxonomy" id="294"/>
    <lineage>
        <taxon>Bacteria</taxon>
        <taxon>Pseudomonadati</taxon>
        <taxon>Pseudomonadota</taxon>
        <taxon>Gammaproteobacteria</taxon>
        <taxon>Pseudomonadales</taxon>
        <taxon>Pseudomonadaceae</taxon>
        <taxon>Pseudomonas</taxon>
    </lineage>
</organism>
<dbReference type="AlphaFoldDB" id="A0A5E6V3J8"/>
<proteinExistence type="predicted"/>
<accession>A0A5E6V3J8</accession>
<evidence type="ECO:0000313" key="1">
    <source>
        <dbReference type="EMBL" id="VVN07216.1"/>
    </source>
</evidence>
<reference evidence="1" key="1">
    <citation type="submission" date="2019-09" db="EMBL/GenBank/DDBJ databases">
        <authorList>
            <person name="Chandra G."/>
            <person name="Truman W A."/>
        </authorList>
    </citation>
    <scope>NUCLEOTIDE SEQUENCE [LARGE SCALE GENOMIC DNA]</scope>
    <source>
        <strain evidence="1">PS652</strain>
    </source>
</reference>
<gene>
    <name evidence="1" type="ORF">PS652_03619</name>
</gene>
<name>A0A5E6V3J8_PSEFL</name>
<dbReference type="EMBL" id="CABVHG010000022">
    <property type="protein sequence ID" value="VVN07216.1"/>
    <property type="molecule type" value="Genomic_DNA"/>
</dbReference>
<protein>
    <submittedName>
        <fullName evidence="1">Uncharacterized protein</fullName>
    </submittedName>
</protein>